<dbReference type="Proteomes" id="UP001501725">
    <property type="component" value="Unassembled WGS sequence"/>
</dbReference>
<protein>
    <recommendedName>
        <fullName evidence="4">DUF3592 domain-containing protein</fullName>
    </recommendedName>
</protein>
<reference evidence="3" key="1">
    <citation type="journal article" date="2019" name="Int. J. Syst. Evol. Microbiol.">
        <title>The Global Catalogue of Microorganisms (GCM) 10K type strain sequencing project: providing services to taxonomists for standard genome sequencing and annotation.</title>
        <authorList>
            <consortium name="The Broad Institute Genomics Platform"/>
            <consortium name="The Broad Institute Genome Sequencing Center for Infectious Disease"/>
            <person name="Wu L."/>
            <person name="Ma J."/>
        </authorList>
    </citation>
    <scope>NUCLEOTIDE SEQUENCE [LARGE SCALE GENOMIC DNA]</scope>
    <source>
        <strain evidence="3">JCM 17919</strain>
    </source>
</reference>
<keyword evidence="3" id="KW-1185">Reference proteome</keyword>
<keyword evidence="1" id="KW-0812">Transmembrane</keyword>
<evidence type="ECO:0000313" key="2">
    <source>
        <dbReference type="EMBL" id="GAA4322220.1"/>
    </source>
</evidence>
<keyword evidence="1" id="KW-0472">Membrane</keyword>
<keyword evidence="1" id="KW-1133">Transmembrane helix</keyword>
<dbReference type="EMBL" id="BAABGY010000002">
    <property type="protein sequence ID" value="GAA4322220.1"/>
    <property type="molecule type" value="Genomic_DNA"/>
</dbReference>
<evidence type="ECO:0008006" key="4">
    <source>
        <dbReference type="Google" id="ProtNLM"/>
    </source>
</evidence>
<accession>A0ABP8GD97</accession>
<evidence type="ECO:0000313" key="3">
    <source>
        <dbReference type="Proteomes" id="UP001501725"/>
    </source>
</evidence>
<sequence>MNRKNFPALLCALLIVSLLHVLVYAAVRLLQHEALEAPPARAAEEAAYRLARGTDPKDLLPPADPQRFASGLLSTFVLDASGRVLAADARVGTRTIPVPAGLLDHARRNGIKKVTWHPWPGLRKALVIRYLPAGDRFVAVAGPYDDTPNPNFIWFLCASWLGCGALLSGYALWSGRRSRIPAPSLSK</sequence>
<feature type="transmembrane region" description="Helical" evidence="1">
    <location>
        <begin position="152"/>
        <end position="173"/>
    </location>
</feature>
<evidence type="ECO:0000256" key="1">
    <source>
        <dbReference type="SAM" id="Phobius"/>
    </source>
</evidence>
<dbReference type="RefSeq" id="WP_345253652.1">
    <property type="nucleotide sequence ID" value="NZ_BAABGY010000002.1"/>
</dbReference>
<proteinExistence type="predicted"/>
<name>A0ABP8GD97_9BACT</name>
<gene>
    <name evidence="2" type="ORF">GCM10023184_08470</name>
</gene>
<comment type="caution">
    <text evidence="2">The sequence shown here is derived from an EMBL/GenBank/DDBJ whole genome shotgun (WGS) entry which is preliminary data.</text>
</comment>
<organism evidence="2 3">
    <name type="scientific">Flaviaesturariibacter amylovorans</name>
    <dbReference type="NCBI Taxonomy" id="1084520"/>
    <lineage>
        <taxon>Bacteria</taxon>
        <taxon>Pseudomonadati</taxon>
        <taxon>Bacteroidota</taxon>
        <taxon>Chitinophagia</taxon>
        <taxon>Chitinophagales</taxon>
        <taxon>Chitinophagaceae</taxon>
        <taxon>Flaviaestuariibacter</taxon>
    </lineage>
</organism>